<organism evidence="11 12">
    <name type="scientific">Loxostege sticticalis</name>
    <name type="common">Beet webworm moth</name>
    <dbReference type="NCBI Taxonomy" id="481309"/>
    <lineage>
        <taxon>Eukaryota</taxon>
        <taxon>Metazoa</taxon>
        <taxon>Ecdysozoa</taxon>
        <taxon>Arthropoda</taxon>
        <taxon>Hexapoda</taxon>
        <taxon>Insecta</taxon>
        <taxon>Pterygota</taxon>
        <taxon>Neoptera</taxon>
        <taxon>Endopterygota</taxon>
        <taxon>Lepidoptera</taxon>
        <taxon>Glossata</taxon>
        <taxon>Ditrysia</taxon>
        <taxon>Pyraloidea</taxon>
        <taxon>Crambidae</taxon>
        <taxon>Pyraustinae</taxon>
        <taxon>Loxostege</taxon>
    </lineage>
</organism>
<comment type="similarity">
    <text evidence="10">Belongs to the insect chemoreceptor superfamily. Heteromeric odorant receptor channel (TC 1.A.69) family.</text>
</comment>
<evidence type="ECO:0000256" key="7">
    <source>
        <dbReference type="ARBA" id="ARBA00023136"/>
    </source>
</evidence>
<keyword evidence="2" id="KW-1003">Cell membrane</keyword>
<evidence type="ECO:0000313" key="12">
    <source>
        <dbReference type="Proteomes" id="UP001549920"/>
    </source>
</evidence>
<keyword evidence="7 10" id="KW-0472">Membrane</keyword>
<evidence type="ECO:0000256" key="9">
    <source>
        <dbReference type="ARBA" id="ARBA00023224"/>
    </source>
</evidence>
<keyword evidence="9 10" id="KW-0807">Transducer</keyword>
<protein>
    <recommendedName>
        <fullName evidence="10">Odorant receptor</fullName>
    </recommendedName>
</protein>
<feature type="transmembrane region" description="Helical" evidence="10">
    <location>
        <begin position="52"/>
        <end position="70"/>
    </location>
</feature>
<keyword evidence="3 10" id="KW-0716">Sensory transduction</keyword>
<evidence type="ECO:0000313" key="11">
    <source>
        <dbReference type="EMBL" id="KAL0902565.1"/>
    </source>
</evidence>
<dbReference type="Pfam" id="PF02949">
    <property type="entry name" value="7tm_6"/>
    <property type="match status" value="1"/>
</dbReference>
<keyword evidence="8 10" id="KW-0675">Receptor</keyword>
<feature type="transmembrane region" description="Helical" evidence="10">
    <location>
        <begin position="398"/>
        <end position="422"/>
    </location>
</feature>
<feature type="transmembrane region" description="Helical" evidence="10">
    <location>
        <begin position="210"/>
        <end position="235"/>
    </location>
</feature>
<comment type="caution">
    <text evidence="11">The sequence shown here is derived from an EMBL/GenBank/DDBJ whole genome shotgun (WGS) entry which is preliminary data.</text>
</comment>
<evidence type="ECO:0000256" key="8">
    <source>
        <dbReference type="ARBA" id="ARBA00023170"/>
    </source>
</evidence>
<sequence length="430" mass="49725">MFLISDGSDLKDVKRVVDIKYIRVLRSYLRIISAWPAKHVGDTPTKWDRIKGNPVLVLSIINFLTGLLYLKENIGKIKFFDLGQTYITVLMNLVSVSRQLMVYQKSYTEVSRDFVTKVHLFNRKDDSEYAMEIHILVHKISHFFVMYIHGLMFIGLSMFNLTPLYNNYSNDAFTKRLHGNATLEHAVYYSLPFDYTTQIPGYIVVFTYNWFISLVCSINFCSVDTYMSLLVFHLWGHLKILIHNLEHLPKPSGLKSAANINGATQTERYNEDETQQVSERLRDLIKHHCLIRNFISIMSSAFGYVLLIYLGFHQVCGCILLLECSSLEPSALTRYGVLTVIIFQQLIQLSLIFELLGAMTEKLMNAVYNLPWECMEERNRRMVCLMLRQSQLPLRYKALNMIEVGSATMVTILKASISYFVMLQTFATKD</sequence>
<feature type="transmembrane region" description="Helical" evidence="10">
    <location>
        <begin position="140"/>
        <end position="159"/>
    </location>
</feature>
<dbReference type="Proteomes" id="UP001549920">
    <property type="component" value="Unassembled WGS sequence"/>
</dbReference>
<reference evidence="11 12" key="1">
    <citation type="submission" date="2024-06" db="EMBL/GenBank/DDBJ databases">
        <title>A chromosome-level genome assembly of beet webworm, Loxostege sticticalis.</title>
        <authorList>
            <person name="Zhang Y."/>
        </authorList>
    </citation>
    <scope>NUCLEOTIDE SEQUENCE [LARGE SCALE GENOMIC DNA]</scope>
    <source>
        <strain evidence="11">AQ026</strain>
        <tissue evidence="11">Whole body</tissue>
    </source>
</reference>
<feature type="transmembrane region" description="Helical" evidence="10">
    <location>
        <begin position="290"/>
        <end position="312"/>
    </location>
</feature>
<evidence type="ECO:0000256" key="2">
    <source>
        <dbReference type="ARBA" id="ARBA00022475"/>
    </source>
</evidence>
<keyword evidence="4 10" id="KW-0812">Transmembrane</keyword>
<name>A0ABR3INA3_LOXSC</name>
<evidence type="ECO:0000256" key="10">
    <source>
        <dbReference type="RuleBase" id="RU351113"/>
    </source>
</evidence>
<evidence type="ECO:0000256" key="3">
    <source>
        <dbReference type="ARBA" id="ARBA00022606"/>
    </source>
</evidence>
<gene>
    <name evidence="11" type="ORF">ABMA27_000403</name>
</gene>
<comment type="caution">
    <text evidence="10">Lacks conserved residue(s) required for the propagation of feature annotation.</text>
</comment>
<accession>A0ABR3INA3</accession>
<evidence type="ECO:0000256" key="1">
    <source>
        <dbReference type="ARBA" id="ARBA00004651"/>
    </source>
</evidence>
<keyword evidence="6 10" id="KW-1133">Transmembrane helix</keyword>
<dbReference type="InterPro" id="IPR004117">
    <property type="entry name" value="7tm6_olfct_rcpt"/>
</dbReference>
<keyword evidence="12" id="KW-1185">Reference proteome</keyword>
<dbReference type="PANTHER" id="PTHR21137">
    <property type="entry name" value="ODORANT RECEPTOR"/>
    <property type="match status" value="1"/>
</dbReference>
<keyword evidence="5 10" id="KW-0552">Olfaction</keyword>
<comment type="subcellular location">
    <subcellularLocation>
        <location evidence="1 10">Cell membrane</location>
        <topology evidence="1 10">Multi-pass membrane protein</topology>
    </subcellularLocation>
</comment>
<feature type="transmembrane region" description="Helical" evidence="10">
    <location>
        <begin position="332"/>
        <end position="356"/>
    </location>
</feature>
<dbReference type="EMBL" id="JBEUOH010000001">
    <property type="protein sequence ID" value="KAL0902565.1"/>
    <property type="molecule type" value="Genomic_DNA"/>
</dbReference>
<proteinExistence type="inferred from homology"/>
<evidence type="ECO:0000256" key="4">
    <source>
        <dbReference type="ARBA" id="ARBA00022692"/>
    </source>
</evidence>
<evidence type="ECO:0000256" key="6">
    <source>
        <dbReference type="ARBA" id="ARBA00022989"/>
    </source>
</evidence>
<dbReference type="PANTHER" id="PTHR21137:SF35">
    <property type="entry name" value="ODORANT RECEPTOR 19A-RELATED"/>
    <property type="match status" value="1"/>
</dbReference>
<evidence type="ECO:0000256" key="5">
    <source>
        <dbReference type="ARBA" id="ARBA00022725"/>
    </source>
</evidence>